<accession>A0A392VBR0</accession>
<protein>
    <submittedName>
        <fullName evidence="1">Uncharacterized protein</fullName>
    </submittedName>
</protein>
<dbReference type="EMBL" id="LXQA011089182">
    <property type="protein sequence ID" value="MCI84361.1"/>
    <property type="molecule type" value="Genomic_DNA"/>
</dbReference>
<keyword evidence="2" id="KW-1185">Reference proteome</keyword>
<feature type="non-terminal residue" evidence="1">
    <location>
        <position position="29"/>
    </location>
</feature>
<dbReference type="AlphaFoldDB" id="A0A392VBR0"/>
<dbReference type="Proteomes" id="UP000265520">
    <property type="component" value="Unassembled WGS sequence"/>
</dbReference>
<organism evidence="1 2">
    <name type="scientific">Trifolium medium</name>
    <dbReference type="NCBI Taxonomy" id="97028"/>
    <lineage>
        <taxon>Eukaryota</taxon>
        <taxon>Viridiplantae</taxon>
        <taxon>Streptophyta</taxon>
        <taxon>Embryophyta</taxon>
        <taxon>Tracheophyta</taxon>
        <taxon>Spermatophyta</taxon>
        <taxon>Magnoliopsida</taxon>
        <taxon>eudicotyledons</taxon>
        <taxon>Gunneridae</taxon>
        <taxon>Pentapetalae</taxon>
        <taxon>rosids</taxon>
        <taxon>fabids</taxon>
        <taxon>Fabales</taxon>
        <taxon>Fabaceae</taxon>
        <taxon>Papilionoideae</taxon>
        <taxon>50 kb inversion clade</taxon>
        <taxon>NPAAA clade</taxon>
        <taxon>Hologalegina</taxon>
        <taxon>IRL clade</taxon>
        <taxon>Trifolieae</taxon>
        <taxon>Trifolium</taxon>
    </lineage>
</organism>
<name>A0A392VBR0_9FABA</name>
<sequence length="29" mass="3199">MFAAATGSDWVLLHSDDVRYCSLWIAAAK</sequence>
<evidence type="ECO:0000313" key="2">
    <source>
        <dbReference type="Proteomes" id="UP000265520"/>
    </source>
</evidence>
<proteinExistence type="predicted"/>
<reference evidence="1 2" key="1">
    <citation type="journal article" date="2018" name="Front. Plant Sci.">
        <title>Red Clover (Trifolium pratense) and Zigzag Clover (T. medium) - A Picture of Genomic Similarities and Differences.</title>
        <authorList>
            <person name="Dluhosova J."/>
            <person name="Istvanek J."/>
            <person name="Nedelnik J."/>
            <person name="Repkova J."/>
        </authorList>
    </citation>
    <scope>NUCLEOTIDE SEQUENCE [LARGE SCALE GENOMIC DNA]</scope>
    <source>
        <strain evidence="2">cv. 10/8</strain>
        <tissue evidence="1">Leaf</tissue>
    </source>
</reference>
<comment type="caution">
    <text evidence="1">The sequence shown here is derived from an EMBL/GenBank/DDBJ whole genome shotgun (WGS) entry which is preliminary data.</text>
</comment>
<evidence type="ECO:0000313" key="1">
    <source>
        <dbReference type="EMBL" id="MCI84361.1"/>
    </source>
</evidence>